<dbReference type="Gene3D" id="1.10.10.10">
    <property type="entry name" value="Winged helix-like DNA-binding domain superfamily/Winged helix DNA-binding domain"/>
    <property type="match status" value="1"/>
</dbReference>
<comment type="similarity">
    <text evidence="1">Belongs to the ROK (NagC/XylR) family.</text>
</comment>
<reference evidence="2" key="1">
    <citation type="submission" date="2013-03" db="EMBL/GenBank/DDBJ databases">
        <title>Genome Sequence of the Profundibacterium mesophilum strain KAUST100406-0324T from Red Sea, a novel genus in the family Rhodobacteraceae.</title>
        <authorList>
            <person name="Essack M."/>
            <person name="Alam I."/>
            <person name="Lafi F."/>
            <person name="Alawi W."/>
            <person name="Kamanu F."/>
            <person name="Al-Suwailem A."/>
            <person name="Lee O.O."/>
            <person name="Xu Y."/>
            <person name="Bajic V."/>
            <person name="Qian P.-Y."/>
            <person name="Archer J."/>
        </authorList>
    </citation>
    <scope>NUCLEOTIDE SEQUENCE</scope>
    <source>
        <strain evidence="2">KAUST100406-0324</strain>
    </source>
</reference>
<dbReference type="OrthoDB" id="9810372at2"/>
<dbReference type="EC" id="2.7.1.2" evidence="2"/>
<dbReference type="Proteomes" id="UP000698242">
    <property type="component" value="Unassembled WGS sequence"/>
</dbReference>
<evidence type="ECO:0000313" key="3">
    <source>
        <dbReference type="Proteomes" id="UP000698242"/>
    </source>
</evidence>
<accession>A0A921TDM0</accession>
<dbReference type="PROSITE" id="PS01125">
    <property type="entry name" value="ROK"/>
    <property type="match status" value="1"/>
</dbReference>
<dbReference type="EMBL" id="APKE01000010">
    <property type="protein sequence ID" value="KAF0676963.1"/>
    <property type="molecule type" value="Genomic_DNA"/>
</dbReference>
<evidence type="ECO:0000256" key="1">
    <source>
        <dbReference type="ARBA" id="ARBA00006479"/>
    </source>
</evidence>
<dbReference type="InterPro" id="IPR036390">
    <property type="entry name" value="WH_DNA-bd_sf"/>
</dbReference>
<dbReference type="Pfam" id="PF00480">
    <property type="entry name" value="ROK"/>
    <property type="match status" value="1"/>
</dbReference>
<comment type="caution">
    <text evidence="2">The sequence shown here is derived from an EMBL/GenBank/DDBJ whole genome shotgun (WGS) entry which is preliminary data.</text>
</comment>
<sequence length="426" mass="44192">MTIQTSRDALPEPPVPPGCGPLLASAAPGLQPLRQTVFETVRAAGTIARRDVARALGVSPASVTAAVTELINAGYLDERSAPPGAEGGRGRPAVALAVRPGAGFVAGLQFAPGRHSAVIHDLAGTQIASAILPGDGARLSLDTLKERAARLMAAALAAAELPADAVIRIGAGVPGFVDSAAGRVLWSPLVAGRNIDLAAELSGALGCEVVIDNDAHLIALAELWFGQGRGVRHFAVVTIEHGVGMGLVLDNRLYRGVRGLGTELGHTKVQLDGALCQCGQRGCLEAYVSDYALLREAPTALGWPPRSLTDGEILERLYDEAKAGNAAARSIFRRAGRFLAAGLGNIVNLFDPELIVLSGARMRWDYLHADELMAEMARAAIVVDGPAPRLETHVWGDLVWARGAAALALTDVTGARFGAAGARAAQ</sequence>
<dbReference type="AlphaFoldDB" id="A0A921TDM0"/>
<dbReference type="RefSeq" id="WP_159964178.1">
    <property type="nucleotide sequence ID" value="NZ_APKE01000010.1"/>
</dbReference>
<gene>
    <name evidence="2" type="primary">xylR</name>
    <name evidence="2" type="ORF">PMES_00760</name>
</gene>
<dbReference type="InterPro" id="IPR043129">
    <property type="entry name" value="ATPase_NBD"/>
</dbReference>
<name>A0A921TDM0_9RHOB</name>
<dbReference type="SUPFAM" id="SSF46785">
    <property type="entry name" value="Winged helix' DNA-binding domain"/>
    <property type="match status" value="1"/>
</dbReference>
<dbReference type="Gene3D" id="3.30.420.40">
    <property type="match status" value="2"/>
</dbReference>
<organism evidence="2 3">
    <name type="scientific">Profundibacterium mesophilum KAUST100406-0324</name>
    <dbReference type="NCBI Taxonomy" id="1037889"/>
    <lineage>
        <taxon>Bacteria</taxon>
        <taxon>Pseudomonadati</taxon>
        <taxon>Pseudomonadota</taxon>
        <taxon>Alphaproteobacteria</taxon>
        <taxon>Rhodobacterales</taxon>
        <taxon>Roseobacteraceae</taxon>
        <taxon>Profundibacterium</taxon>
    </lineage>
</organism>
<protein>
    <submittedName>
        <fullName evidence="2">Xylose operon repressor</fullName>
        <ecNumber evidence="2">2.7.1.2</ecNumber>
    </submittedName>
</protein>
<dbReference type="PANTHER" id="PTHR18964">
    <property type="entry name" value="ROK (REPRESSOR, ORF, KINASE) FAMILY"/>
    <property type="match status" value="1"/>
</dbReference>
<evidence type="ECO:0000313" key="2">
    <source>
        <dbReference type="EMBL" id="KAF0676963.1"/>
    </source>
</evidence>
<dbReference type="PANTHER" id="PTHR18964:SF149">
    <property type="entry name" value="BIFUNCTIONAL UDP-N-ACETYLGLUCOSAMINE 2-EPIMERASE_N-ACETYLMANNOSAMINE KINASE"/>
    <property type="match status" value="1"/>
</dbReference>
<dbReference type="InterPro" id="IPR049874">
    <property type="entry name" value="ROK_cs"/>
</dbReference>
<keyword evidence="3" id="KW-1185">Reference proteome</keyword>
<proteinExistence type="inferred from homology"/>
<dbReference type="GO" id="GO:0004340">
    <property type="term" value="F:glucokinase activity"/>
    <property type="evidence" value="ECO:0007669"/>
    <property type="project" value="UniProtKB-EC"/>
</dbReference>
<dbReference type="InterPro" id="IPR000600">
    <property type="entry name" value="ROK"/>
</dbReference>
<dbReference type="SUPFAM" id="SSF53067">
    <property type="entry name" value="Actin-like ATPase domain"/>
    <property type="match status" value="1"/>
</dbReference>
<keyword evidence="2" id="KW-0808">Transferase</keyword>
<dbReference type="InterPro" id="IPR036388">
    <property type="entry name" value="WH-like_DNA-bd_sf"/>
</dbReference>